<dbReference type="EMBL" id="CM002798">
    <property type="protein sequence ID" value="KZN90604.1"/>
    <property type="molecule type" value="Genomic_DNA"/>
</dbReference>
<reference evidence="2" key="1">
    <citation type="journal article" date="2014" name="Genome Announc.">
        <title>Complete sequencing and chromosome-scale genome assembly of the industrial progenitor strain P2niaD18 from the penicillin producer Penicillium chrysogenum.</title>
        <authorList>
            <person name="Specht T."/>
            <person name="Dahlmann T.A."/>
            <person name="Zadra I."/>
            <person name="Kurnsteiner H."/>
            <person name="Kuck U."/>
        </authorList>
    </citation>
    <scope>NUCLEOTIDE SEQUENCE [LARGE SCALE GENOMIC DNA]</scope>
    <source>
        <strain evidence="2">P2niaD18</strain>
    </source>
</reference>
<keyword evidence="1" id="KW-0472">Membrane</keyword>
<proteinExistence type="predicted"/>
<evidence type="ECO:0000313" key="2">
    <source>
        <dbReference type="EMBL" id="KZN90604.1"/>
    </source>
</evidence>
<feature type="transmembrane region" description="Helical" evidence="1">
    <location>
        <begin position="255"/>
        <end position="275"/>
    </location>
</feature>
<keyword evidence="1" id="KW-1133">Transmembrane helix</keyword>
<dbReference type="CDD" id="cd22189">
    <property type="entry name" value="PGAP4-like_fungal"/>
    <property type="match status" value="1"/>
</dbReference>
<dbReference type="InterPro" id="IPR029675">
    <property type="entry name" value="PGAP4"/>
</dbReference>
<evidence type="ECO:0008006" key="3">
    <source>
        <dbReference type="Google" id="ProtNLM"/>
    </source>
</evidence>
<protein>
    <recommendedName>
        <fullName evidence="3">Transmembrane protein</fullName>
    </recommendedName>
</protein>
<dbReference type="GO" id="GO:0016757">
    <property type="term" value="F:glycosyltransferase activity"/>
    <property type="evidence" value="ECO:0007669"/>
    <property type="project" value="InterPro"/>
</dbReference>
<evidence type="ECO:0000256" key="1">
    <source>
        <dbReference type="SAM" id="Phobius"/>
    </source>
</evidence>
<feature type="transmembrane region" description="Helical" evidence="1">
    <location>
        <begin position="287"/>
        <end position="312"/>
    </location>
</feature>
<gene>
    <name evidence="2" type="ORF">EN45_007220</name>
</gene>
<dbReference type="Proteomes" id="UP000076449">
    <property type="component" value="Chromosome I"/>
</dbReference>
<accession>A0A167VJU5</accession>
<dbReference type="GO" id="GO:0006506">
    <property type="term" value="P:GPI anchor biosynthetic process"/>
    <property type="evidence" value="ECO:0007669"/>
    <property type="project" value="InterPro"/>
</dbReference>
<keyword evidence="1" id="KW-0812">Transmembrane</keyword>
<feature type="transmembrane region" description="Helical" evidence="1">
    <location>
        <begin position="21"/>
        <end position="41"/>
    </location>
</feature>
<dbReference type="PANTHER" id="PTHR31410">
    <property type="entry name" value="TRANSMEMBRANE PROTEIN 246"/>
    <property type="match status" value="1"/>
</dbReference>
<sequence length="431" mass="49258">MRISRPWLQIQRLLKEPAAKVLLVAGFVYLLTFQLCRIHFWRDPHSAFFDIRNVFEWKYSLVREHEANHFISFYSAPSGGDPRTVLSEGTPLICATLATVKRSKDDYFAAAVGSMLSNLDRRERRALYLSVLFANTDPTQHPSWGQKWLERVVDSVSTYNVSAEEFRYLQKLEEERNFYEKGVYDYIYLLNQCLETGAPYMLVLEDDVIFADGWLVKTLNGLYTLSHGPTARSGSWIYLRLFFTETSLAWSTSDFWYRNMLLAFGLVIGSGYALLSAVRRYWPSTRGFLNNWTVAAICLVVAPAFTGLVYMIGKYSLFPLQGVVEMNGHGCCTQGLVFPREQVPALVARLQEKKSGQTDSLIEEYAIDSGLTRLALAPQQLQHVGLQSSRDNLEINTQSTWAFWFEENDASELNIEHKRLVAASDDDWHLG</sequence>
<dbReference type="PANTHER" id="PTHR31410:SF1">
    <property type="entry name" value="POST-GPI ATTACHMENT TO PROTEINS FACTOR 4"/>
    <property type="match status" value="1"/>
</dbReference>
<name>A0A167VJU5_PENCH</name>
<dbReference type="AlphaFoldDB" id="A0A167VJU5"/>
<organism evidence="2">
    <name type="scientific">Penicillium chrysogenum</name>
    <name type="common">Penicillium notatum</name>
    <dbReference type="NCBI Taxonomy" id="5076"/>
    <lineage>
        <taxon>Eukaryota</taxon>
        <taxon>Fungi</taxon>
        <taxon>Dikarya</taxon>
        <taxon>Ascomycota</taxon>
        <taxon>Pezizomycotina</taxon>
        <taxon>Eurotiomycetes</taxon>
        <taxon>Eurotiomycetidae</taxon>
        <taxon>Eurotiales</taxon>
        <taxon>Aspergillaceae</taxon>
        <taxon>Penicillium</taxon>
        <taxon>Penicillium chrysogenum species complex</taxon>
    </lineage>
</organism>
<dbReference type="GO" id="GO:0000139">
    <property type="term" value="C:Golgi membrane"/>
    <property type="evidence" value="ECO:0007669"/>
    <property type="project" value="InterPro"/>
</dbReference>